<protein>
    <submittedName>
        <fullName evidence="1">CYFA0S01e17733g1_1</fullName>
    </submittedName>
</protein>
<dbReference type="EMBL" id="LK052886">
    <property type="protein sequence ID" value="CDR37812.1"/>
    <property type="molecule type" value="Genomic_DNA"/>
</dbReference>
<organism evidence="1">
    <name type="scientific">Cyberlindnera fabianii</name>
    <name type="common">Yeast</name>
    <name type="synonym">Hansenula fabianii</name>
    <dbReference type="NCBI Taxonomy" id="36022"/>
    <lineage>
        <taxon>Eukaryota</taxon>
        <taxon>Fungi</taxon>
        <taxon>Dikarya</taxon>
        <taxon>Ascomycota</taxon>
        <taxon>Saccharomycotina</taxon>
        <taxon>Saccharomycetes</taxon>
        <taxon>Phaffomycetales</taxon>
        <taxon>Phaffomycetaceae</taxon>
        <taxon>Cyberlindnera</taxon>
    </lineage>
</organism>
<evidence type="ECO:0000313" key="1">
    <source>
        <dbReference type="EMBL" id="CDR37812.1"/>
    </source>
</evidence>
<gene>
    <name evidence="1" type="ORF">CYFA0S_01e17733g</name>
</gene>
<accession>A0A061AJP5</accession>
<reference evidence="1" key="1">
    <citation type="journal article" date="2014" name="Genome Announc.">
        <title>Genome sequence of the yeast Cyberlindnera fabianii (Hansenula fabianii).</title>
        <authorList>
            <person name="Freel K.C."/>
            <person name="Sarilar V."/>
            <person name="Neuveglise C."/>
            <person name="Devillers H."/>
            <person name="Friedrich A."/>
            <person name="Schacherer J."/>
        </authorList>
    </citation>
    <scope>NUCLEOTIDE SEQUENCE</scope>
    <source>
        <strain evidence="1">YJS4271</strain>
    </source>
</reference>
<sequence>MTAPQNTATYFSSIRSHLSRRKDYISDIRPKTRSKSEVDFIDINFEDEDLALRPMSSHEKDGIFTSPTRVRQQPCSYQSAANGIKGCSSLCCGPQNHRRYTPGKVKAITFTPSITRLSYPDGTSCVIKRGCFRGVIDRRPSLCVYKTTNSLGHCTFKSCYCMTRPIVTSPLRQSITVEECSVSNDDENLSGQGQMTDESSKLGDKIRNISWVKLKGTIDTASVDSNGWEESEATLRTGNLPHAVPSHGVTPHRFKRSFIHENLMKFVGSHRLPDDPDTEILVLSPMFLQQTFNEISADPVDSVYGKQAATPANSSPPRMVTLKV</sequence>
<dbReference type="VEuPathDB" id="FungiDB:BON22_1596"/>
<name>A0A061AJP5_CYBFA</name>
<dbReference type="AlphaFoldDB" id="A0A061AJP5"/>
<proteinExistence type="predicted"/>